<dbReference type="RefSeq" id="WP_118949185.1">
    <property type="nucleotide sequence ID" value="NZ_JRMP02000028.1"/>
</dbReference>
<comment type="caution">
    <text evidence="2">The sequence shown here is derived from an EMBL/GenBank/DDBJ whole genome shotgun (WGS) entry which is preliminary data.</text>
</comment>
<name>A0A347W3G1_9HELI</name>
<reference evidence="2 3" key="1">
    <citation type="journal article" date="2014" name="Genome Announc.">
        <title>Draft genome sequences of eight enterohepatic helicobacter species isolated from both laboratory and wild rodents.</title>
        <authorList>
            <person name="Sheh A."/>
            <person name="Shen Z."/>
            <person name="Fox J.G."/>
        </authorList>
    </citation>
    <scope>NUCLEOTIDE SEQUENCE [LARGE SCALE GENOMIC DNA]</scope>
    <source>
        <strain evidence="2 3">MIT 97-6194</strain>
    </source>
</reference>
<dbReference type="Proteomes" id="UP000477070">
    <property type="component" value="Unassembled WGS sequence"/>
</dbReference>
<reference evidence="1 4" key="4">
    <citation type="submission" date="2019-12" db="EMBL/GenBank/DDBJ databases">
        <title>Multi-Generational Helicobacter saguini Isolates.</title>
        <authorList>
            <person name="Mannion A."/>
            <person name="Shen Z."/>
            <person name="Fox J.G."/>
        </authorList>
    </citation>
    <scope>NUCLEOTIDE SEQUENCE [LARGE SCALE GENOMIC DNA]</scope>
    <source>
        <strain evidence="1">16-048</strain>
        <strain evidence="4">16-048 (F4)</strain>
    </source>
</reference>
<organism evidence="2 3">
    <name type="scientific">Helicobacter saguini</name>
    <dbReference type="NCBI Taxonomy" id="1548018"/>
    <lineage>
        <taxon>Bacteria</taxon>
        <taxon>Pseudomonadati</taxon>
        <taxon>Campylobacterota</taxon>
        <taxon>Epsilonproteobacteria</taxon>
        <taxon>Campylobacterales</taxon>
        <taxon>Helicobacteraceae</taxon>
        <taxon>Helicobacter</taxon>
    </lineage>
</organism>
<reference evidence="2 3" key="2">
    <citation type="journal article" date="2016" name="Infect. Immun.">
        <title>Helicobacter saguini, a Novel Helicobacter Isolated from Cotton-Top Tamarins with Ulcerative Colitis, Has Proinflammatory Properties and Induces Typhlocolitis and Dysplasia in Gnotobiotic IL-10-/- Mice.</title>
        <authorList>
            <person name="Shen Z."/>
            <person name="Mannion A."/>
            <person name="Whary M.T."/>
            <person name="Muthupalani S."/>
            <person name="Sheh A."/>
            <person name="Feng Y."/>
            <person name="Gong G."/>
            <person name="Vandamme P."/>
            <person name="Holcombe H.R."/>
            <person name="Paster B.J."/>
            <person name="Fox J.G."/>
        </authorList>
    </citation>
    <scope>NUCLEOTIDE SEQUENCE [LARGE SCALE GENOMIC DNA]</scope>
    <source>
        <strain evidence="2 3">MIT 97-6194</strain>
    </source>
</reference>
<dbReference type="STRING" id="1548018.LS64_07455"/>
<dbReference type="Proteomes" id="UP000029714">
    <property type="component" value="Unassembled WGS sequence"/>
</dbReference>
<sequence length="423" mass="50350">MSVDYLRITIEQSKKYILDNMGKEPIYLGMWNNIVCIDDRLDYKYLEKYIGDFMVFLYLGKIILEKNKQGNFIPKYIPSVIKPSHFEGLNTFWLNERNPNPMIRPEEPLLTTPSVFPSMVPKIDKEAYKYFKNFYFRNKKNIVLSKEQIISYFTQLHTLNTTFIKNYIDSINKNNGITSYYPTQELYLQLYKDKILSNDMFQFWDGKPSIPLKKAILTTLDYLSTNPQEERYINIIPYFDELFYIYFIYSLNQFVVDGGIVVYGDKSGYMRPLEFMDKNDFIFNPGAYKKYYELLKYNIKYHSNEISSVTNTFLDPKNFQRDNIPLFITCANDAQLNSTLYLHGYNFDKNFFSPNRIQIYYNDTLDIKSTKNYLASPLGNYYFELLENKNTFVEFHPRIYPSKANPPQGWSKEMMDKLDLKLE</sequence>
<dbReference type="AlphaFoldDB" id="A0A347W3G1"/>
<dbReference type="EMBL" id="JRMP02000028">
    <property type="protein sequence ID" value="TLD91745.1"/>
    <property type="molecule type" value="Genomic_DNA"/>
</dbReference>
<gene>
    <name evidence="1" type="ORF">DCO61_05235</name>
    <name evidence="2" type="ORF">LS64_011335</name>
</gene>
<evidence type="ECO:0000313" key="1">
    <source>
        <dbReference type="EMBL" id="MWV69425.1"/>
    </source>
</evidence>
<dbReference type="OrthoDB" id="5353659at2"/>
<proteinExistence type="predicted"/>
<dbReference type="EMBL" id="QBIU01000001">
    <property type="protein sequence ID" value="MWV69425.1"/>
    <property type="molecule type" value="Genomic_DNA"/>
</dbReference>
<keyword evidence="3" id="KW-1185">Reference proteome</keyword>
<evidence type="ECO:0000313" key="4">
    <source>
        <dbReference type="Proteomes" id="UP000477070"/>
    </source>
</evidence>
<accession>A0A347W3G1</accession>
<protein>
    <submittedName>
        <fullName evidence="2">Uncharacterized protein</fullName>
    </submittedName>
</protein>
<reference evidence="2" key="3">
    <citation type="submission" date="2018-04" db="EMBL/GenBank/DDBJ databases">
        <authorList>
            <person name="Sheh A."/>
            <person name="Shen Z."/>
            <person name="Mannion A.J."/>
            <person name="Fox J.G."/>
        </authorList>
    </citation>
    <scope>NUCLEOTIDE SEQUENCE</scope>
    <source>
        <strain evidence="2">MIT 97-6194</strain>
    </source>
</reference>
<evidence type="ECO:0000313" key="2">
    <source>
        <dbReference type="EMBL" id="TLD91745.1"/>
    </source>
</evidence>
<evidence type="ECO:0000313" key="3">
    <source>
        <dbReference type="Proteomes" id="UP000029714"/>
    </source>
</evidence>